<dbReference type="Gene3D" id="3.90.226.10">
    <property type="entry name" value="2-enoyl-CoA Hydratase, Chain A, domain 1"/>
    <property type="match status" value="1"/>
</dbReference>
<dbReference type="EMBL" id="BAAAHE010000014">
    <property type="protein sequence ID" value="GAA0616343.1"/>
    <property type="molecule type" value="Genomic_DNA"/>
</dbReference>
<dbReference type="Proteomes" id="UP001500957">
    <property type="component" value="Unassembled WGS sequence"/>
</dbReference>
<sequence>MGADSSPDDNGIVHVDRDPVSHIARITFDNPSKKNAMNLDMVNTLGRALDELAVDDDIKVVVLRGVGGIFTTGADLSQAYNWYAKEGDTRRPSQRRRLAVDRAGQRIFHEFIGYPKVTITQVEAYAFGAGLELALASDLAVVGRTAKLGMPATKFLGPVLGNLHLFFHRLGPNITRDLLLTGRQAVASEYEHAHIFARVVADEDVAATTEELATLVARMPADGIAIAKEAYRLVEGQTALAAEETCAYLFHSYGTNLRFEEDEFNFVKERSRSGSTGAAFKKRDEFYDGGAGDRGE</sequence>
<keyword evidence="2" id="KW-1185">Reference proteome</keyword>
<name>A0ABN1GQC6_9ACTN</name>
<dbReference type="InterPro" id="IPR029045">
    <property type="entry name" value="ClpP/crotonase-like_dom_sf"/>
</dbReference>
<evidence type="ECO:0000313" key="1">
    <source>
        <dbReference type="EMBL" id="GAA0616343.1"/>
    </source>
</evidence>
<comment type="caution">
    <text evidence="1">The sequence shown here is derived from an EMBL/GenBank/DDBJ whole genome shotgun (WGS) entry which is preliminary data.</text>
</comment>
<reference evidence="1 2" key="1">
    <citation type="journal article" date="2019" name="Int. J. Syst. Evol. Microbiol.">
        <title>The Global Catalogue of Microorganisms (GCM) 10K type strain sequencing project: providing services to taxonomists for standard genome sequencing and annotation.</title>
        <authorList>
            <consortium name="The Broad Institute Genomics Platform"/>
            <consortium name="The Broad Institute Genome Sequencing Center for Infectious Disease"/>
            <person name="Wu L."/>
            <person name="Ma J."/>
        </authorList>
    </citation>
    <scope>NUCLEOTIDE SEQUENCE [LARGE SCALE GENOMIC DNA]</scope>
    <source>
        <strain evidence="1 2">JCM 10671</strain>
    </source>
</reference>
<accession>A0ABN1GQC6</accession>
<dbReference type="PANTHER" id="PTHR11941:SF54">
    <property type="entry name" value="ENOYL-COA HYDRATASE, MITOCHONDRIAL"/>
    <property type="match status" value="1"/>
</dbReference>
<protein>
    <submittedName>
        <fullName evidence="1">Enoyl-CoA hydratase/isomerase family protein</fullName>
    </submittedName>
</protein>
<evidence type="ECO:0000313" key="2">
    <source>
        <dbReference type="Proteomes" id="UP001500957"/>
    </source>
</evidence>
<dbReference type="CDD" id="cd06558">
    <property type="entry name" value="crotonase-like"/>
    <property type="match status" value="1"/>
</dbReference>
<dbReference type="PANTHER" id="PTHR11941">
    <property type="entry name" value="ENOYL-COA HYDRATASE-RELATED"/>
    <property type="match status" value="1"/>
</dbReference>
<proteinExistence type="predicted"/>
<gene>
    <name evidence="1" type="ORF">GCM10009547_17950</name>
</gene>
<dbReference type="RefSeq" id="WP_344603793.1">
    <property type="nucleotide sequence ID" value="NZ_BAAAHE010000014.1"/>
</dbReference>
<dbReference type="Pfam" id="PF00378">
    <property type="entry name" value="ECH_1"/>
    <property type="match status" value="1"/>
</dbReference>
<dbReference type="SUPFAM" id="SSF52096">
    <property type="entry name" value="ClpP/crotonase"/>
    <property type="match status" value="1"/>
</dbReference>
<organism evidence="1 2">
    <name type="scientific">Sporichthya brevicatena</name>
    <dbReference type="NCBI Taxonomy" id="171442"/>
    <lineage>
        <taxon>Bacteria</taxon>
        <taxon>Bacillati</taxon>
        <taxon>Actinomycetota</taxon>
        <taxon>Actinomycetes</taxon>
        <taxon>Sporichthyales</taxon>
        <taxon>Sporichthyaceae</taxon>
        <taxon>Sporichthya</taxon>
    </lineage>
</organism>
<dbReference type="InterPro" id="IPR001753">
    <property type="entry name" value="Enoyl-CoA_hydra/iso"/>
</dbReference>